<keyword evidence="4" id="KW-0677">Repeat</keyword>
<keyword evidence="6" id="KW-0106">Calcium</keyword>
<evidence type="ECO:0000313" key="15">
    <source>
        <dbReference type="RefSeq" id="XP_003742360.1"/>
    </source>
</evidence>
<keyword evidence="5" id="KW-0256">Endoplasmic reticulum</keyword>
<evidence type="ECO:0000313" key="14">
    <source>
        <dbReference type="Proteomes" id="UP000694867"/>
    </source>
</evidence>
<evidence type="ECO:0000256" key="10">
    <source>
        <dbReference type="ARBA" id="ARBA00063143"/>
    </source>
</evidence>
<dbReference type="PROSITE" id="PS50222">
    <property type="entry name" value="EF_HAND_2"/>
    <property type="match status" value="2"/>
</dbReference>
<protein>
    <recommendedName>
        <fullName evidence="11">Reticulocalbin-3</fullName>
    </recommendedName>
</protein>
<dbReference type="AlphaFoldDB" id="A0AAJ6QSH0"/>
<evidence type="ECO:0000256" key="2">
    <source>
        <dbReference type="ARBA" id="ARBA00022723"/>
    </source>
</evidence>
<feature type="domain" description="EF-hand" evidence="13">
    <location>
        <begin position="54"/>
        <end position="89"/>
    </location>
</feature>
<dbReference type="PANTHER" id="PTHR10827">
    <property type="entry name" value="RETICULOCALBIN"/>
    <property type="match status" value="1"/>
</dbReference>
<proteinExistence type="predicted"/>
<organism evidence="14 15">
    <name type="scientific">Galendromus occidentalis</name>
    <name type="common">western predatory mite</name>
    <dbReference type="NCBI Taxonomy" id="34638"/>
    <lineage>
        <taxon>Eukaryota</taxon>
        <taxon>Metazoa</taxon>
        <taxon>Ecdysozoa</taxon>
        <taxon>Arthropoda</taxon>
        <taxon>Chelicerata</taxon>
        <taxon>Arachnida</taxon>
        <taxon>Acari</taxon>
        <taxon>Parasitiformes</taxon>
        <taxon>Mesostigmata</taxon>
        <taxon>Gamasina</taxon>
        <taxon>Phytoseioidea</taxon>
        <taxon>Phytoseiidae</taxon>
        <taxon>Typhlodrominae</taxon>
        <taxon>Galendromus</taxon>
    </lineage>
</organism>
<evidence type="ECO:0000256" key="8">
    <source>
        <dbReference type="ARBA" id="ARBA00023186"/>
    </source>
</evidence>
<feature type="signal peptide" evidence="12">
    <location>
        <begin position="1"/>
        <end position="18"/>
    </location>
</feature>
<reference evidence="15" key="1">
    <citation type="submission" date="2025-08" db="UniProtKB">
        <authorList>
            <consortium name="RefSeq"/>
        </authorList>
    </citation>
    <scope>IDENTIFICATION</scope>
</reference>
<dbReference type="Pfam" id="PF13499">
    <property type="entry name" value="EF-hand_7"/>
    <property type="match status" value="1"/>
</dbReference>
<dbReference type="GeneID" id="100898746"/>
<evidence type="ECO:0000256" key="12">
    <source>
        <dbReference type="SAM" id="SignalP"/>
    </source>
</evidence>
<evidence type="ECO:0000259" key="13">
    <source>
        <dbReference type="PROSITE" id="PS50222"/>
    </source>
</evidence>
<evidence type="ECO:0000256" key="11">
    <source>
        <dbReference type="ARBA" id="ARBA00072696"/>
    </source>
</evidence>
<keyword evidence="8" id="KW-0143">Chaperone</keyword>
<evidence type="ECO:0000256" key="1">
    <source>
        <dbReference type="ARBA" id="ARBA00004319"/>
    </source>
</evidence>
<dbReference type="InterPro" id="IPR002048">
    <property type="entry name" value="EF_hand_dom"/>
</dbReference>
<gene>
    <name evidence="15" type="primary">LOC100898746</name>
</gene>
<dbReference type="GO" id="GO:0005788">
    <property type="term" value="C:endoplasmic reticulum lumen"/>
    <property type="evidence" value="ECO:0007669"/>
    <property type="project" value="UniProtKB-SubCell"/>
</dbReference>
<dbReference type="GO" id="GO:0015031">
    <property type="term" value="P:protein transport"/>
    <property type="evidence" value="ECO:0007669"/>
    <property type="project" value="UniProtKB-ARBA"/>
</dbReference>
<name>A0AAJ6QSH0_9ACAR</name>
<dbReference type="GO" id="GO:0005509">
    <property type="term" value="F:calcium ion binding"/>
    <property type="evidence" value="ECO:0007669"/>
    <property type="project" value="InterPro"/>
</dbReference>
<dbReference type="PROSITE" id="PS00018">
    <property type="entry name" value="EF_HAND_1"/>
    <property type="match status" value="3"/>
</dbReference>
<evidence type="ECO:0000256" key="4">
    <source>
        <dbReference type="ARBA" id="ARBA00022737"/>
    </source>
</evidence>
<dbReference type="Pfam" id="PF13202">
    <property type="entry name" value="EF-hand_5"/>
    <property type="match status" value="1"/>
</dbReference>
<dbReference type="Proteomes" id="UP000694867">
    <property type="component" value="Unplaced"/>
</dbReference>
<dbReference type="KEGG" id="goe:100898746"/>
<sequence length="307" mass="36048">MRFQLVLSFAASATFTAALPKHFGPGTPLSDSETPNHILKAEEVKAFATISPEESKNRLAAIFDKIDKDENGLLTQDELSEWIYYIARKKLEEGTQEQWRKHNPHLKTRLTWREYRKSMYGLPLSWDEDRHEKDRSEGQKTDKMIQMDLRRWKAADRDNDEQLDIEEFEAFVYPEEKEHMARVVAQETLEALDTNNDNFVDLHEYLEDIFPDLQEGPWPTYVQEEAELFRDRRDKNSDGRLDLEEMISYTHRSEDDHPEAEALHLVHSADEDNDTLLSKTEVLNHYDLFVGGQVTNYGEALWNHDEF</sequence>
<dbReference type="InterPro" id="IPR011992">
    <property type="entry name" value="EF-hand-dom_pair"/>
</dbReference>
<evidence type="ECO:0000256" key="7">
    <source>
        <dbReference type="ARBA" id="ARBA00023180"/>
    </source>
</evidence>
<evidence type="ECO:0000256" key="3">
    <source>
        <dbReference type="ARBA" id="ARBA00022729"/>
    </source>
</evidence>
<comment type="subunit">
    <text evidence="10">Interacts with PCSK6 (immature form including the propeptide); probably involved in the maturation and the secretion of PCSK6.</text>
</comment>
<dbReference type="Gene3D" id="1.10.238.10">
    <property type="entry name" value="EF-hand"/>
    <property type="match status" value="2"/>
</dbReference>
<keyword evidence="7" id="KW-0325">Glycoprotein</keyword>
<dbReference type="SUPFAM" id="SSF47473">
    <property type="entry name" value="EF-hand"/>
    <property type="match status" value="2"/>
</dbReference>
<dbReference type="SMART" id="SM00054">
    <property type="entry name" value="EFh"/>
    <property type="match status" value="3"/>
</dbReference>
<evidence type="ECO:0000256" key="5">
    <source>
        <dbReference type="ARBA" id="ARBA00022824"/>
    </source>
</evidence>
<keyword evidence="14" id="KW-1185">Reference proteome</keyword>
<dbReference type="InterPro" id="IPR018247">
    <property type="entry name" value="EF_Hand_1_Ca_BS"/>
</dbReference>
<keyword evidence="2" id="KW-0479">Metal-binding</keyword>
<comment type="subcellular location">
    <subcellularLocation>
        <location evidence="1">Endoplasmic reticulum lumen</location>
    </subcellularLocation>
</comment>
<accession>A0AAJ6QSH0</accession>
<dbReference type="FunFam" id="1.10.238.10:FF:000104">
    <property type="entry name" value="calumenin isoform X1"/>
    <property type="match status" value="1"/>
</dbReference>
<dbReference type="PANTHER" id="PTHR10827:SF52">
    <property type="entry name" value="IP16409P"/>
    <property type="match status" value="1"/>
</dbReference>
<dbReference type="RefSeq" id="XP_003742360.1">
    <property type="nucleotide sequence ID" value="XM_003742312.1"/>
</dbReference>
<evidence type="ECO:0000256" key="9">
    <source>
        <dbReference type="ARBA" id="ARBA00056975"/>
    </source>
</evidence>
<feature type="chain" id="PRO_5042606418" description="Reticulocalbin-3" evidence="12">
    <location>
        <begin position="19"/>
        <end position="307"/>
    </location>
</feature>
<keyword evidence="3 12" id="KW-0732">Signal</keyword>
<evidence type="ECO:0000256" key="6">
    <source>
        <dbReference type="ARBA" id="ARBA00022837"/>
    </source>
</evidence>
<feature type="domain" description="EF-hand" evidence="13">
    <location>
        <begin position="143"/>
        <end position="178"/>
    </location>
</feature>
<comment type="function">
    <text evidence="9">Probable molecular chaperone assisting protein biosynthesis and transport in the endoplasmic reticulum. Required for the proper biosynthesis and transport of pulmonary surfactant-associated protein A/SP-A, pulmonary surfactant-associated protein D/SP-D and the lipid transporter ABCA3. By regulating both the proper expression and the degradation through the endoplasmic reticulum-associated protein degradation pathway of these proteins plays a crucial role in pulmonary surfactant homeostasis. Has an anti-fibrotic activity by negatively regulating the secretion of type I and type III collagens. This calcium-binding protein also transiently associates with immature PCSK6 and regulates its secretion.</text>
</comment>